<dbReference type="InterPro" id="IPR036910">
    <property type="entry name" value="HMG_box_dom_sf"/>
</dbReference>
<dbReference type="PANTHER" id="PTHR13710">
    <property type="entry name" value="DNA HELICASE RECQ FAMILY MEMBER"/>
    <property type="match status" value="1"/>
</dbReference>
<reference evidence="7 8" key="1">
    <citation type="submission" date="2018-09" db="EMBL/GenBank/DDBJ databases">
        <title>A high-quality reference genome of wild soybean provides a powerful tool to mine soybean genomes.</title>
        <authorList>
            <person name="Xie M."/>
            <person name="Chung C.Y.L."/>
            <person name="Li M.-W."/>
            <person name="Wong F.-L."/>
            <person name="Chan T.-F."/>
            <person name="Lam H.-M."/>
        </authorList>
    </citation>
    <scope>NUCLEOTIDE SEQUENCE [LARGE SCALE GENOMIC DNA]</scope>
    <source>
        <strain evidence="8">cv. W05</strain>
        <tissue evidence="7">Hypocotyl of etiolated seedlings</tissue>
    </source>
</reference>
<protein>
    <submittedName>
        <fullName evidence="7">ATP-dependent DNA helicase Q-like 1 isoform C</fullName>
    </submittedName>
</protein>
<dbReference type="GO" id="GO:0009378">
    <property type="term" value="F:four-way junction helicase activity"/>
    <property type="evidence" value="ECO:0007669"/>
    <property type="project" value="TreeGrafter"/>
</dbReference>
<keyword evidence="4" id="KW-0539">Nucleus</keyword>
<organism evidence="7 8">
    <name type="scientific">Glycine soja</name>
    <name type="common">Wild soybean</name>
    <dbReference type="NCBI Taxonomy" id="3848"/>
    <lineage>
        <taxon>Eukaryota</taxon>
        <taxon>Viridiplantae</taxon>
        <taxon>Streptophyta</taxon>
        <taxon>Embryophyta</taxon>
        <taxon>Tracheophyta</taxon>
        <taxon>Spermatophyta</taxon>
        <taxon>Magnoliopsida</taxon>
        <taxon>eudicotyledons</taxon>
        <taxon>Gunneridae</taxon>
        <taxon>Pentapetalae</taxon>
        <taxon>rosids</taxon>
        <taxon>fabids</taxon>
        <taxon>Fabales</taxon>
        <taxon>Fabaceae</taxon>
        <taxon>Papilionoideae</taxon>
        <taxon>50 kb inversion clade</taxon>
        <taxon>NPAAA clade</taxon>
        <taxon>indigoferoid/millettioid clade</taxon>
        <taxon>Phaseoleae</taxon>
        <taxon>Glycine</taxon>
        <taxon>Glycine subgen. Soja</taxon>
    </lineage>
</organism>
<keyword evidence="7" id="KW-0547">Nucleotide-binding</keyword>
<dbReference type="SUPFAM" id="SSF52540">
    <property type="entry name" value="P-loop containing nucleoside triphosphate hydrolases"/>
    <property type="match status" value="1"/>
</dbReference>
<dbReference type="EMBL" id="QZWG01000008">
    <property type="protein sequence ID" value="RZB95874.1"/>
    <property type="molecule type" value="Genomic_DNA"/>
</dbReference>
<evidence type="ECO:0000256" key="1">
    <source>
        <dbReference type="ARBA" id="ARBA00005446"/>
    </source>
</evidence>
<dbReference type="GO" id="GO:0043138">
    <property type="term" value="F:3'-5' DNA helicase activity"/>
    <property type="evidence" value="ECO:0007669"/>
    <property type="project" value="TreeGrafter"/>
</dbReference>
<dbReference type="GO" id="GO:0005694">
    <property type="term" value="C:chromosome"/>
    <property type="evidence" value="ECO:0007669"/>
    <property type="project" value="TreeGrafter"/>
</dbReference>
<gene>
    <name evidence="7" type="ORF">D0Y65_019962</name>
</gene>
<name>A0A445JBL0_GLYSO</name>
<keyword evidence="7" id="KW-0067">ATP-binding</keyword>
<keyword evidence="8" id="KW-1185">Reference proteome</keyword>
<comment type="similarity">
    <text evidence="1">Belongs to the helicase family. RecQ subfamily.</text>
</comment>
<evidence type="ECO:0000256" key="2">
    <source>
        <dbReference type="ARBA" id="ARBA00023125"/>
    </source>
</evidence>
<dbReference type="Gene3D" id="3.40.50.300">
    <property type="entry name" value="P-loop containing nucleotide triphosphate hydrolases"/>
    <property type="match status" value="1"/>
</dbReference>
<evidence type="ECO:0000313" key="8">
    <source>
        <dbReference type="Proteomes" id="UP000289340"/>
    </source>
</evidence>
<evidence type="ECO:0000313" key="7">
    <source>
        <dbReference type="EMBL" id="RZB95874.1"/>
    </source>
</evidence>
<dbReference type="AlphaFoldDB" id="A0A445JBL0"/>
<dbReference type="InterPro" id="IPR032284">
    <property type="entry name" value="RecQ_Zn-bd"/>
</dbReference>
<proteinExistence type="inferred from homology"/>
<dbReference type="Pfam" id="PF16124">
    <property type="entry name" value="RecQ_Zn_bind"/>
    <property type="match status" value="1"/>
</dbReference>
<dbReference type="Proteomes" id="UP000289340">
    <property type="component" value="Chromosome 8"/>
</dbReference>
<accession>A0A445JBL0</accession>
<feature type="domain" description="ATP-dependent DNA helicase RecQ zinc-binding" evidence="6">
    <location>
        <begin position="57"/>
        <end position="88"/>
    </location>
</feature>
<dbReference type="GO" id="GO:0005737">
    <property type="term" value="C:cytoplasm"/>
    <property type="evidence" value="ECO:0007669"/>
    <property type="project" value="TreeGrafter"/>
</dbReference>
<sequence length="284" mass="32649">MSKSIESYYQESGRAGRDNFSSVCIALHQKKDFSRVIRNGQGYKKESFKTAMAHIYAECRRQTLLKHFGESFDRRDCKYGSSPCDNCLKTVFKLVLRIESNEGIKRSERQTNSRKKPKAKQKKNKQMFDAMKPKKSPFTGSSFSFLRKDLHKEFQEQNPDIKSMYDIGKACGEKWKTMTFEELSFPEWTMARSGFQQGKLNTICLAPLKVCKPDPRLLKEFVVVKGLYSSRELDNGICGAVGIIGDRIGAARYRRMLLRRRRVGNNIRVVGCAASYACHCFHFP</sequence>
<feature type="region of interest" description="Disordered" evidence="5">
    <location>
        <begin position="105"/>
        <end position="136"/>
    </location>
</feature>
<dbReference type="InterPro" id="IPR027417">
    <property type="entry name" value="P-loop_NTPase"/>
</dbReference>
<keyword evidence="7" id="KW-0347">Helicase</keyword>
<keyword evidence="2" id="KW-0238">DNA-binding</keyword>
<dbReference type="PANTHER" id="PTHR13710:SF153">
    <property type="entry name" value="RECQ-LIKE DNA HELICASE BLM"/>
    <property type="match status" value="1"/>
</dbReference>
<dbReference type="GO" id="GO:0000724">
    <property type="term" value="P:double-strand break repair via homologous recombination"/>
    <property type="evidence" value="ECO:0007669"/>
    <property type="project" value="TreeGrafter"/>
</dbReference>
<evidence type="ECO:0000259" key="6">
    <source>
        <dbReference type="Pfam" id="PF16124"/>
    </source>
</evidence>
<keyword evidence="3" id="KW-0413">Isomerase</keyword>
<dbReference type="GO" id="GO:0005634">
    <property type="term" value="C:nucleus"/>
    <property type="evidence" value="ECO:0007669"/>
    <property type="project" value="TreeGrafter"/>
</dbReference>
<evidence type="ECO:0000256" key="4">
    <source>
        <dbReference type="ARBA" id="ARBA00023242"/>
    </source>
</evidence>
<keyword evidence="7" id="KW-0378">Hydrolase</keyword>
<comment type="caution">
    <text evidence="7">The sequence shown here is derived from an EMBL/GenBank/DDBJ whole genome shotgun (WGS) entry which is preliminary data.</text>
</comment>
<evidence type="ECO:0000256" key="5">
    <source>
        <dbReference type="SAM" id="MobiDB-lite"/>
    </source>
</evidence>
<feature type="compositionally biased region" description="Basic residues" evidence="5">
    <location>
        <begin position="112"/>
        <end position="125"/>
    </location>
</feature>
<dbReference type="Gene3D" id="1.10.30.10">
    <property type="entry name" value="High mobility group box domain"/>
    <property type="match status" value="1"/>
</dbReference>
<dbReference type="SUPFAM" id="SSF47095">
    <property type="entry name" value="HMG-box"/>
    <property type="match status" value="1"/>
</dbReference>
<dbReference type="GO" id="GO:0003677">
    <property type="term" value="F:DNA binding"/>
    <property type="evidence" value="ECO:0007669"/>
    <property type="project" value="UniProtKB-KW"/>
</dbReference>
<evidence type="ECO:0000256" key="3">
    <source>
        <dbReference type="ARBA" id="ARBA00023235"/>
    </source>
</evidence>